<sequence length="100" mass="11580">MQINVERILNKLMNTMKIFLLNLVLTTVMMALAMCLPQRREDAAFTNKAIRQARQIVSDDQIRDFLEDAELMAYEQLSGSQRINLYETLGDQVPFEVIDN</sequence>
<organism evidence="1 2">
    <name type="scientific">Glossina brevipalpis</name>
    <dbReference type="NCBI Taxonomy" id="37001"/>
    <lineage>
        <taxon>Eukaryota</taxon>
        <taxon>Metazoa</taxon>
        <taxon>Ecdysozoa</taxon>
        <taxon>Arthropoda</taxon>
        <taxon>Hexapoda</taxon>
        <taxon>Insecta</taxon>
        <taxon>Pterygota</taxon>
        <taxon>Neoptera</taxon>
        <taxon>Endopterygota</taxon>
        <taxon>Diptera</taxon>
        <taxon>Brachycera</taxon>
        <taxon>Muscomorpha</taxon>
        <taxon>Hippoboscoidea</taxon>
        <taxon>Glossinidae</taxon>
        <taxon>Glossina</taxon>
    </lineage>
</organism>
<reference evidence="1" key="2">
    <citation type="submission" date="2020-05" db="UniProtKB">
        <authorList>
            <consortium name="EnsemblMetazoa"/>
        </authorList>
    </citation>
    <scope>IDENTIFICATION</scope>
    <source>
        <strain evidence="1">IAEA</strain>
    </source>
</reference>
<dbReference type="Proteomes" id="UP000091820">
    <property type="component" value="Unassembled WGS sequence"/>
</dbReference>
<accession>A0A1A9WAL1</accession>
<dbReference type="AlphaFoldDB" id="A0A1A9WAL1"/>
<dbReference type="VEuPathDB" id="VectorBase:GBRI012309"/>
<name>A0A1A9WAL1_9MUSC</name>
<evidence type="ECO:0000313" key="2">
    <source>
        <dbReference type="Proteomes" id="UP000091820"/>
    </source>
</evidence>
<keyword evidence="2" id="KW-1185">Reference proteome</keyword>
<dbReference type="EnsemblMetazoa" id="GBRI012309-RA">
    <property type="protein sequence ID" value="GBRI012309-PA"/>
    <property type="gene ID" value="GBRI012309"/>
</dbReference>
<reference evidence="2" key="1">
    <citation type="submission" date="2014-03" db="EMBL/GenBank/DDBJ databases">
        <authorList>
            <person name="Aksoy S."/>
            <person name="Warren W."/>
            <person name="Wilson R.K."/>
        </authorList>
    </citation>
    <scope>NUCLEOTIDE SEQUENCE [LARGE SCALE GENOMIC DNA]</scope>
    <source>
        <strain evidence="2">IAEA</strain>
    </source>
</reference>
<protein>
    <submittedName>
        <fullName evidence="1">Uncharacterized protein</fullName>
    </submittedName>
</protein>
<evidence type="ECO:0000313" key="1">
    <source>
        <dbReference type="EnsemblMetazoa" id="GBRI012309-PA"/>
    </source>
</evidence>
<dbReference type="STRING" id="37001.A0A1A9WAL1"/>
<proteinExistence type="predicted"/>